<keyword evidence="3" id="KW-1185">Reference proteome</keyword>
<keyword evidence="1" id="KW-1133">Transmembrane helix</keyword>
<evidence type="ECO:0000313" key="3">
    <source>
        <dbReference type="Proteomes" id="UP001233999"/>
    </source>
</evidence>
<proteinExistence type="predicted"/>
<reference evidence="2" key="1">
    <citation type="journal article" date="2023" name="IScience">
        <title>Live-bearing cockroach genome reveals convergent evolutionary mechanisms linked to viviparity in insects and beyond.</title>
        <authorList>
            <person name="Fouks B."/>
            <person name="Harrison M.C."/>
            <person name="Mikhailova A.A."/>
            <person name="Marchal E."/>
            <person name="English S."/>
            <person name="Carruthers M."/>
            <person name="Jennings E.C."/>
            <person name="Chiamaka E.L."/>
            <person name="Frigard R.A."/>
            <person name="Pippel M."/>
            <person name="Attardo G.M."/>
            <person name="Benoit J.B."/>
            <person name="Bornberg-Bauer E."/>
            <person name="Tobe S.S."/>
        </authorList>
    </citation>
    <scope>NUCLEOTIDE SEQUENCE</scope>
    <source>
        <strain evidence="2">Stay&amp;Tobe</strain>
    </source>
</reference>
<gene>
    <name evidence="2" type="ORF">L9F63_016519</name>
</gene>
<evidence type="ECO:0000256" key="1">
    <source>
        <dbReference type="SAM" id="Phobius"/>
    </source>
</evidence>
<organism evidence="2 3">
    <name type="scientific">Diploptera punctata</name>
    <name type="common">Pacific beetle cockroach</name>
    <dbReference type="NCBI Taxonomy" id="6984"/>
    <lineage>
        <taxon>Eukaryota</taxon>
        <taxon>Metazoa</taxon>
        <taxon>Ecdysozoa</taxon>
        <taxon>Arthropoda</taxon>
        <taxon>Hexapoda</taxon>
        <taxon>Insecta</taxon>
        <taxon>Pterygota</taxon>
        <taxon>Neoptera</taxon>
        <taxon>Polyneoptera</taxon>
        <taxon>Dictyoptera</taxon>
        <taxon>Blattodea</taxon>
        <taxon>Blaberoidea</taxon>
        <taxon>Blaberidae</taxon>
        <taxon>Diplopterinae</taxon>
        <taxon>Diploptera</taxon>
    </lineage>
</organism>
<name>A0AAD8A288_DIPPU</name>
<dbReference type="AlphaFoldDB" id="A0AAD8A288"/>
<evidence type="ECO:0000313" key="2">
    <source>
        <dbReference type="EMBL" id="KAJ9590432.1"/>
    </source>
</evidence>
<feature type="transmembrane region" description="Helical" evidence="1">
    <location>
        <begin position="296"/>
        <end position="316"/>
    </location>
</feature>
<feature type="transmembrane region" description="Helical" evidence="1">
    <location>
        <begin position="264"/>
        <end position="284"/>
    </location>
</feature>
<keyword evidence="1" id="KW-0812">Transmembrane</keyword>
<accession>A0AAD8A288</accession>
<feature type="transmembrane region" description="Helical" evidence="1">
    <location>
        <begin position="199"/>
        <end position="217"/>
    </location>
</feature>
<comment type="caution">
    <text evidence="2">The sequence shown here is derived from an EMBL/GenBank/DDBJ whole genome shotgun (WGS) entry which is preliminary data.</text>
</comment>
<keyword evidence="1" id="KW-0472">Membrane</keyword>
<dbReference type="EMBL" id="JASPKZ010004216">
    <property type="protein sequence ID" value="KAJ9590432.1"/>
    <property type="molecule type" value="Genomic_DNA"/>
</dbReference>
<protein>
    <submittedName>
        <fullName evidence="2">Uncharacterized protein</fullName>
    </submittedName>
</protein>
<dbReference type="Proteomes" id="UP001233999">
    <property type="component" value="Unassembled WGS sequence"/>
</dbReference>
<sequence length="380" mass="44953">MSYESPVTDFCPLIYTANIPRLYFITHEKYAVDAWNSRYIKQNFMSTWKLFTSETLFVVQQFSPLKIEGIRCTTDQLECACATNSQDLFPCNPRYYCLQHLEYYQFIVISRSGAKKITKTNYTNRRITWEKPRKLEEDAQLWYIEKVDDMIFVRVVKLGKRNTTWHKCLCFSAYCIQLFSHNCAPVETSFYCLKHIKTYLLNIISAYSLLVIFTQTTDTLISEYDYPKQRNSSSKYGTIFVDTLNFKIIDFPFIFVDMNVLPNLLQIFLFLPISIISNCCQFFFTRYFRALSPIFGSKVTCIWYHHTYFSFLSYIFSPLLEYYIKSYMFLVIALLFVRDELIPELEDSQSESEDVLPLPEIDTPIPCDVNHPSYFTIKSY</sequence>
<reference evidence="2" key="2">
    <citation type="submission" date="2023-05" db="EMBL/GenBank/DDBJ databases">
        <authorList>
            <person name="Fouks B."/>
        </authorList>
    </citation>
    <scope>NUCLEOTIDE SEQUENCE</scope>
    <source>
        <strain evidence="2">Stay&amp;Tobe</strain>
        <tissue evidence="2">Testes</tissue>
    </source>
</reference>